<evidence type="ECO:0000256" key="7">
    <source>
        <dbReference type="SAM" id="Coils"/>
    </source>
</evidence>
<dbReference type="HOGENOM" id="CLU_090381_4_2_1"/>
<dbReference type="SUPFAM" id="SSF55257">
    <property type="entry name" value="RBP11-like subunits of RNA polymerase"/>
    <property type="match status" value="1"/>
</dbReference>
<dbReference type="KEGG" id="ztr:MYCGRDRAFT_45952"/>
<dbReference type="HAMAP" id="MF_00261">
    <property type="entry name" value="RNApol_arch_Rpo11"/>
    <property type="match status" value="1"/>
</dbReference>
<dbReference type="GO" id="GO:0055029">
    <property type="term" value="C:nuclear DNA-directed RNA polymerase complex"/>
    <property type="evidence" value="ECO:0007669"/>
    <property type="project" value="UniProtKB-ARBA"/>
</dbReference>
<dbReference type="FunFam" id="3.30.1360.10:FF:000006">
    <property type="entry name" value="DNA-directed RNA polymerases I and III subunit RPAC2"/>
    <property type="match status" value="1"/>
</dbReference>
<evidence type="ECO:0000256" key="4">
    <source>
        <dbReference type="ARBA" id="ARBA00023163"/>
    </source>
</evidence>
<dbReference type="InterPro" id="IPR008193">
    <property type="entry name" value="RNA_pol_Rpb11_13-16kDa_CS"/>
</dbReference>
<feature type="non-terminal residue" evidence="9">
    <location>
        <position position="101"/>
    </location>
</feature>
<evidence type="ECO:0000256" key="5">
    <source>
        <dbReference type="ARBA" id="ARBA00023242"/>
    </source>
</evidence>
<dbReference type="GO" id="GO:0042797">
    <property type="term" value="P:tRNA transcription by RNA polymerase III"/>
    <property type="evidence" value="ECO:0007669"/>
    <property type="project" value="EnsemblFungi"/>
</dbReference>
<name>F9XIJ4_ZYMTI</name>
<evidence type="ECO:0000313" key="9">
    <source>
        <dbReference type="EMBL" id="EGP85280.1"/>
    </source>
</evidence>
<dbReference type="Pfam" id="PF13656">
    <property type="entry name" value="RNA_pol_L_2"/>
    <property type="match status" value="1"/>
</dbReference>
<dbReference type="GO" id="GO:0006362">
    <property type="term" value="P:transcription elongation by RNA polymerase I"/>
    <property type="evidence" value="ECO:0007669"/>
    <property type="project" value="EnsemblFungi"/>
</dbReference>
<comment type="similarity">
    <text evidence="6">Belongs to the archaeal Rpo11/eukaryotic RPB11/RPC19 RNA polymerase subunit family.</text>
</comment>
<organism evidence="9 10">
    <name type="scientific">Zymoseptoria tritici (strain CBS 115943 / IPO323)</name>
    <name type="common">Speckled leaf blotch fungus</name>
    <name type="synonym">Septoria tritici</name>
    <dbReference type="NCBI Taxonomy" id="336722"/>
    <lineage>
        <taxon>Eukaryota</taxon>
        <taxon>Fungi</taxon>
        <taxon>Dikarya</taxon>
        <taxon>Ascomycota</taxon>
        <taxon>Pezizomycotina</taxon>
        <taxon>Dothideomycetes</taxon>
        <taxon>Dothideomycetidae</taxon>
        <taxon>Mycosphaerellales</taxon>
        <taxon>Mycosphaerellaceae</taxon>
        <taxon>Zymoseptoria</taxon>
    </lineage>
</organism>
<dbReference type="InterPro" id="IPR036603">
    <property type="entry name" value="RBP11-like"/>
</dbReference>
<dbReference type="GeneID" id="13394383"/>
<dbReference type="GO" id="GO:0006384">
    <property type="term" value="P:transcription initiation at RNA polymerase III promoter"/>
    <property type="evidence" value="ECO:0007669"/>
    <property type="project" value="EnsemblFungi"/>
</dbReference>
<dbReference type="GO" id="GO:0005666">
    <property type="term" value="C:RNA polymerase III complex"/>
    <property type="evidence" value="ECO:0007669"/>
    <property type="project" value="EnsemblFungi"/>
</dbReference>
<evidence type="ECO:0000256" key="2">
    <source>
        <dbReference type="ARBA" id="ARBA00022079"/>
    </source>
</evidence>
<dbReference type="GO" id="GO:0006361">
    <property type="term" value="P:transcription initiation at RNA polymerase I promoter"/>
    <property type="evidence" value="ECO:0007669"/>
    <property type="project" value="EnsemblFungi"/>
</dbReference>
<dbReference type="InParanoid" id="F9XIJ4"/>
<dbReference type="GO" id="GO:0046983">
    <property type="term" value="F:protein dimerization activity"/>
    <property type="evidence" value="ECO:0007669"/>
    <property type="project" value="InterPro"/>
</dbReference>
<protein>
    <recommendedName>
        <fullName evidence="2">DNA-directed RNA polymerases I and III subunit RPAC2</fullName>
    </recommendedName>
</protein>
<keyword evidence="4" id="KW-0804">Transcription</keyword>
<dbReference type="GO" id="GO:0003677">
    <property type="term" value="F:DNA binding"/>
    <property type="evidence" value="ECO:0007669"/>
    <property type="project" value="InterPro"/>
</dbReference>
<dbReference type="STRING" id="336722.F9XIJ4"/>
<evidence type="ECO:0000259" key="8">
    <source>
        <dbReference type="Pfam" id="PF13656"/>
    </source>
</evidence>
<dbReference type="eggNOG" id="KOG3438">
    <property type="taxonomic scope" value="Eukaryota"/>
</dbReference>
<dbReference type="EMBL" id="CM001203">
    <property type="protein sequence ID" value="EGP85280.1"/>
    <property type="molecule type" value="Genomic_DNA"/>
</dbReference>
<accession>F9XIJ4</accession>
<keyword evidence="5" id="KW-0539">Nucleus</keyword>
<dbReference type="OMA" id="MRIQMYD"/>
<dbReference type="CDD" id="cd07029">
    <property type="entry name" value="RNAP_I_III_AC19"/>
    <property type="match status" value="1"/>
</dbReference>
<feature type="domain" description="DNA-directed RNA polymerase RBP11-like dimerisation" evidence="8">
    <location>
        <begin position="9"/>
        <end position="81"/>
    </location>
</feature>
<dbReference type="Gene3D" id="3.30.1360.10">
    <property type="entry name" value="RNA polymerase, RBP11-like subunit"/>
    <property type="match status" value="1"/>
</dbReference>
<dbReference type="InterPro" id="IPR022905">
    <property type="entry name" value="Rpo11-like"/>
</dbReference>
<keyword evidence="7" id="KW-0175">Coiled coil</keyword>
<dbReference type="GO" id="GO:0006386">
    <property type="term" value="P:termination of RNA polymerase III transcription"/>
    <property type="evidence" value="ECO:0007669"/>
    <property type="project" value="EnsemblFungi"/>
</dbReference>
<evidence type="ECO:0000256" key="1">
    <source>
        <dbReference type="ARBA" id="ARBA00004123"/>
    </source>
</evidence>
<dbReference type="Proteomes" id="UP000008062">
    <property type="component" value="Chromosome 8"/>
</dbReference>
<comment type="subcellular location">
    <subcellularLocation>
        <location evidence="1">Nucleus</location>
    </subcellularLocation>
</comment>
<sequence length="101" mass="11371">LPGGTDTAASFAFEKEDHTLGNALRYMIMKNPDVEFCGYSIPHPSEAVMNLRIQTWDGVNVMEVLRKGLDDLSDMCDAVEEKFTTARDEFNEANPDRVSKR</sequence>
<evidence type="ECO:0000313" key="10">
    <source>
        <dbReference type="Proteomes" id="UP000008062"/>
    </source>
</evidence>
<dbReference type="RefSeq" id="XP_003850304.1">
    <property type="nucleotide sequence ID" value="XM_003850256.1"/>
</dbReference>
<dbReference type="GO" id="GO:0003899">
    <property type="term" value="F:DNA-directed RNA polymerase activity"/>
    <property type="evidence" value="ECO:0007669"/>
    <property type="project" value="EnsemblFungi"/>
</dbReference>
<keyword evidence="10" id="KW-1185">Reference proteome</keyword>
<evidence type="ECO:0000256" key="6">
    <source>
        <dbReference type="ARBA" id="ARBA00025751"/>
    </source>
</evidence>
<dbReference type="InterPro" id="IPR033898">
    <property type="entry name" value="RNAP_AC19"/>
</dbReference>
<dbReference type="OrthoDB" id="510325at2759"/>
<evidence type="ECO:0000256" key="3">
    <source>
        <dbReference type="ARBA" id="ARBA00022478"/>
    </source>
</evidence>
<reference evidence="9 10" key="1">
    <citation type="journal article" date="2011" name="PLoS Genet.">
        <title>Finished genome of the fungal wheat pathogen Mycosphaerella graminicola reveals dispensome structure, chromosome plasticity, and stealth pathogenesis.</title>
        <authorList>
            <person name="Goodwin S.B."/>
            <person name="Ben M'barek S."/>
            <person name="Dhillon B."/>
            <person name="Wittenberg A.H.J."/>
            <person name="Crane C.F."/>
            <person name="Hane J.K."/>
            <person name="Foster A.J."/>
            <person name="Van der Lee T.A.J."/>
            <person name="Grimwood J."/>
            <person name="Aerts A."/>
            <person name="Antoniw J."/>
            <person name="Bailey A."/>
            <person name="Bluhm B."/>
            <person name="Bowler J."/>
            <person name="Bristow J."/>
            <person name="van der Burgt A."/>
            <person name="Canto-Canche B."/>
            <person name="Churchill A.C.L."/>
            <person name="Conde-Ferraez L."/>
            <person name="Cools H.J."/>
            <person name="Coutinho P.M."/>
            <person name="Csukai M."/>
            <person name="Dehal P."/>
            <person name="De Wit P."/>
            <person name="Donzelli B."/>
            <person name="van de Geest H.C."/>
            <person name="van Ham R.C.H.J."/>
            <person name="Hammond-Kosack K.E."/>
            <person name="Henrissat B."/>
            <person name="Kilian A."/>
            <person name="Kobayashi A.K."/>
            <person name="Koopmann E."/>
            <person name="Kourmpetis Y."/>
            <person name="Kuzniar A."/>
            <person name="Lindquist E."/>
            <person name="Lombard V."/>
            <person name="Maliepaard C."/>
            <person name="Martins N."/>
            <person name="Mehrabi R."/>
            <person name="Nap J.P.H."/>
            <person name="Ponomarenko A."/>
            <person name="Rudd J.J."/>
            <person name="Salamov A."/>
            <person name="Schmutz J."/>
            <person name="Schouten H.J."/>
            <person name="Shapiro H."/>
            <person name="Stergiopoulos I."/>
            <person name="Torriani S.F.F."/>
            <person name="Tu H."/>
            <person name="de Vries R.P."/>
            <person name="Waalwijk C."/>
            <person name="Ware S.B."/>
            <person name="Wiebenga A."/>
            <person name="Zwiers L.-H."/>
            <person name="Oliver R.P."/>
            <person name="Grigoriev I.V."/>
            <person name="Kema G.H.J."/>
        </authorList>
    </citation>
    <scope>NUCLEOTIDE SEQUENCE [LARGE SCALE GENOMIC DNA]</scope>
    <source>
        <strain evidence="10">CBS 115943 / IPO323</strain>
    </source>
</reference>
<dbReference type="GO" id="GO:0005736">
    <property type="term" value="C:RNA polymerase I complex"/>
    <property type="evidence" value="ECO:0007669"/>
    <property type="project" value="EnsemblFungi"/>
</dbReference>
<dbReference type="AlphaFoldDB" id="F9XIJ4"/>
<dbReference type="PROSITE" id="PS01154">
    <property type="entry name" value="RNA_POL_L_13KD"/>
    <property type="match status" value="1"/>
</dbReference>
<dbReference type="InterPro" id="IPR009025">
    <property type="entry name" value="RBP11-like_dimer"/>
</dbReference>
<feature type="coiled-coil region" evidence="7">
    <location>
        <begin position="62"/>
        <end position="89"/>
    </location>
</feature>
<dbReference type="PANTHER" id="PTHR13946:SF28">
    <property type="entry name" value="DNA-DIRECTED RNA POLYMERASES I AND III SUBUNIT RPAC2"/>
    <property type="match status" value="1"/>
</dbReference>
<dbReference type="GO" id="GO:0006363">
    <property type="term" value="P:termination of RNA polymerase I transcription"/>
    <property type="evidence" value="ECO:0007669"/>
    <property type="project" value="EnsemblFungi"/>
</dbReference>
<dbReference type="FunCoup" id="F9XIJ4">
    <property type="interactions" value="541"/>
</dbReference>
<keyword evidence="3" id="KW-0240">DNA-directed RNA polymerase</keyword>
<gene>
    <name evidence="9" type="ORF">MYCGRDRAFT_45952</name>
</gene>
<dbReference type="PANTHER" id="PTHR13946">
    <property type="entry name" value="DNA-DIRECTED RNA POLYMERASE I,II,III"/>
    <property type="match status" value="1"/>
</dbReference>
<proteinExistence type="inferred from homology"/>